<feature type="signal peptide" evidence="1">
    <location>
        <begin position="1"/>
        <end position="19"/>
    </location>
</feature>
<organism evidence="2 3">
    <name type="scientific">Pseudoalteromonas holothuriae</name>
    <dbReference type="NCBI Taxonomy" id="2963714"/>
    <lineage>
        <taxon>Bacteria</taxon>
        <taxon>Pseudomonadati</taxon>
        <taxon>Pseudomonadota</taxon>
        <taxon>Gammaproteobacteria</taxon>
        <taxon>Alteromonadales</taxon>
        <taxon>Pseudoalteromonadaceae</taxon>
        <taxon>Pseudoalteromonas</taxon>
    </lineage>
</organism>
<sequence length="99" mass="11119">MKKYVYAAALLTTAPFTFAETVVFSSANCHVKSDHAEVVYASGIVENRTGNYDQLYCNISVKKGKDIIEVGVNMYLLRKKSIHGARCIITFYQEEETQS</sequence>
<protein>
    <submittedName>
        <fullName evidence="2">Uncharacterized protein</fullName>
    </submittedName>
</protein>
<evidence type="ECO:0000256" key="1">
    <source>
        <dbReference type="SAM" id="SignalP"/>
    </source>
</evidence>
<evidence type="ECO:0000313" key="3">
    <source>
        <dbReference type="Proteomes" id="UP001152467"/>
    </source>
</evidence>
<dbReference type="RefSeq" id="WP_261626461.1">
    <property type="nucleotide sequence ID" value="NZ_CAMAPC010000007.1"/>
</dbReference>
<accession>A0A9W4QY16</accession>
<feature type="chain" id="PRO_5040744909" evidence="1">
    <location>
        <begin position="20"/>
        <end position="99"/>
    </location>
</feature>
<keyword evidence="3" id="KW-1185">Reference proteome</keyword>
<reference evidence="2" key="1">
    <citation type="submission" date="2022-07" db="EMBL/GenBank/DDBJ databases">
        <authorList>
            <person name="Criscuolo A."/>
        </authorList>
    </citation>
    <scope>NUCLEOTIDE SEQUENCE</scope>
    <source>
        <strain evidence="2">CIP111854</strain>
    </source>
</reference>
<name>A0A9W4QY16_9GAMM</name>
<proteinExistence type="predicted"/>
<comment type="caution">
    <text evidence="2">The sequence shown here is derived from an EMBL/GenBank/DDBJ whole genome shotgun (WGS) entry which is preliminary data.</text>
</comment>
<keyword evidence="1" id="KW-0732">Signal</keyword>
<dbReference type="AlphaFoldDB" id="A0A9W4QY16"/>
<evidence type="ECO:0000313" key="2">
    <source>
        <dbReference type="EMBL" id="CAH9059032.1"/>
    </source>
</evidence>
<dbReference type="Proteomes" id="UP001152467">
    <property type="component" value="Unassembled WGS sequence"/>
</dbReference>
<dbReference type="EMBL" id="CAMAPC010000007">
    <property type="protein sequence ID" value="CAH9059032.1"/>
    <property type="molecule type" value="Genomic_DNA"/>
</dbReference>
<gene>
    <name evidence="2" type="ORF">PSECIP111854_02322</name>
</gene>